<feature type="transmembrane region" description="Helical" evidence="1">
    <location>
        <begin position="370"/>
        <end position="391"/>
    </location>
</feature>
<dbReference type="EMBL" id="FXTU01000005">
    <property type="protein sequence ID" value="SMP26746.1"/>
    <property type="molecule type" value="Genomic_DNA"/>
</dbReference>
<feature type="transmembrane region" description="Helical" evidence="1">
    <location>
        <begin position="256"/>
        <end position="275"/>
    </location>
</feature>
<feature type="transmembrane region" description="Helical" evidence="1">
    <location>
        <begin position="40"/>
        <end position="59"/>
    </location>
</feature>
<feature type="transmembrane region" description="Helical" evidence="1">
    <location>
        <begin position="411"/>
        <end position="429"/>
    </location>
</feature>
<dbReference type="PANTHER" id="PTHR37422:SF23">
    <property type="entry name" value="TEICHURONIC ACID BIOSYNTHESIS PROTEIN TUAE"/>
    <property type="match status" value="1"/>
</dbReference>
<feature type="transmembrane region" description="Helical" evidence="1">
    <location>
        <begin position="173"/>
        <end position="195"/>
    </location>
</feature>
<feature type="transmembrane region" description="Helical" evidence="1">
    <location>
        <begin position="202"/>
        <end position="220"/>
    </location>
</feature>
<protein>
    <submittedName>
        <fullName evidence="2">O-Antigen ligase</fullName>
    </submittedName>
</protein>
<dbReference type="Proteomes" id="UP001157946">
    <property type="component" value="Unassembled WGS sequence"/>
</dbReference>
<comment type="caution">
    <text evidence="2">The sequence shown here is derived from an EMBL/GenBank/DDBJ whole genome shotgun (WGS) entry which is preliminary data.</text>
</comment>
<dbReference type="PANTHER" id="PTHR37422">
    <property type="entry name" value="TEICHURONIC ACID BIOSYNTHESIS PROTEIN TUAE"/>
    <property type="match status" value="1"/>
</dbReference>
<dbReference type="RefSeq" id="WP_102993620.1">
    <property type="nucleotide sequence ID" value="NZ_FXTU01000005.1"/>
</dbReference>
<evidence type="ECO:0000313" key="3">
    <source>
        <dbReference type="Proteomes" id="UP001157946"/>
    </source>
</evidence>
<name>A0AA45WR66_9BACL</name>
<keyword evidence="1" id="KW-0812">Transmembrane</keyword>
<reference evidence="2" key="1">
    <citation type="submission" date="2017-05" db="EMBL/GenBank/DDBJ databases">
        <authorList>
            <person name="Varghese N."/>
            <person name="Submissions S."/>
        </authorList>
    </citation>
    <scope>NUCLEOTIDE SEQUENCE</scope>
    <source>
        <strain evidence="2">DSM 45262</strain>
    </source>
</reference>
<dbReference type="InterPro" id="IPR051533">
    <property type="entry name" value="WaaL-like"/>
</dbReference>
<keyword evidence="1" id="KW-1133">Transmembrane helix</keyword>
<evidence type="ECO:0000313" key="2">
    <source>
        <dbReference type="EMBL" id="SMP26746.1"/>
    </source>
</evidence>
<feature type="transmembrane region" description="Helical" evidence="1">
    <location>
        <begin position="98"/>
        <end position="119"/>
    </location>
</feature>
<keyword evidence="2" id="KW-0436">Ligase</keyword>
<keyword evidence="1" id="KW-0472">Membrane</keyword>
<feature type="transmembrane region" description="Helical" evidence="1">
    <location>
        <begin position="71"/>
        <end position="92"/>
    </location>
</feature>
<sequence>MSEMLIPRQKRLDTLFYLMIAFALLGPTLGIPLTEGFNLTFFRIAYVLLAGGIILRLVTQKNLETSYMYPVRYYAAFFAFWFMYGLLSLSWVMSMGAALKYLFYMAFMLPLTLSFPFFLQSEEKLWKAKRVLFWVFAAIIFYAVFESITLIHLPPSAFFKTTSASVTSVFTNQNDLATCITLGLPFLATALFMLNLQKKHKWFIYITGVLTIYILIATGSRSNTAFALPLASLMLIIGLPFAVEREKLTKKNIAKAVAAIVAAVILANGLSAIFLSEEARNAAKNKLSSTLGFLQDIKNSAWHMEDGDTGIEKMQTGESAGVRKWLLINGFKFLQQSHYMGIGAGNVEPWMAKYGVKVNKVNLHNWWGEILVNFGVLIFVLYMWLYFWMLWRLWKLASRKHSPSLSPMLRWAAYSTMAALTGYFFGGMAPSSAIHFTPMWITYGLGLAVIALGEAKKAETKQSV</sequence>
<feature type="transmembrane region" description="Helical" evidence="1">
    <location>
        <begin position="131"/>
        <end position="153"/>
    </location>
</feature>
<accession>A0AA45WR66</accession>
<gene>
    <name evidence="2" type="ORF">SAMN06265361_105192</name>
</gene>
<proteinExistence type="predicted"/>
<keyword evidence="3" id="KW-1185">Reference proteome</keyword>
<dbReference type="GO" id="GO:0016874">
    <property type="term" value="F:ligase activity"/>
    <property type="evidence" value="ECO:0007669"/>
    <property type="project" value="UniProtKB-KW"/>
</dbReference>
<evidence type="ECO:0000256" key="1">
    <source>
        <dbReference type="SAM" id="Phobius"/>
    </source>
</evidence>
<feature type="transmembrane region" description="Helical" evidence="1">
    <location>
        <begin position="435"/>
        <end position="453"/>
    </location>
</feature>
<dbReference type="AlphaFoldDB" id="A0AA45WR66"/>
<organism evidence="2 3">
    <name type="scientific">Laceyella tengchongensis</name>
    <dbReference type="NCBI Taxonomy" id="574699"/>
    <lineage>
        <taxon>Bacteria</taxon>
        <taxon>Bacillati</taxon>
        <taxon>Bacillota</taxon>
        <taxon>Bacilli</taxon>
        <taxon>Bacillales</taxon>
        <taxon>Thermoactinomycetaceae</taxon>
        <taxon>Laceyella</taxon>
    </lineage>
</organism>
<feature type="transmembrane region" description="Helical" evidence="1">
    <location>
        <begin position="226"/>
        <end position="244"/>
    </location>
</feature>